<dbReference type="AlphaFoldDB" id="A0A4Y2PPT9"/>
<sequence>KVVNGRRSSHPKSDSSENINEPLASKQNSPSASSSTSIATDSSASQSQSVSGDFIDRKIEKLLRDWHRSQDLLFSVYPADGSFLV</sequence>
<reference evidence="3 4" key="1">
    <citation type="journal article" date="2019" name="Sci. Rep.">
        <title>Orb-weaving spider Araneus ventricosus genome elucidates the spidroin gene catalogue.</title>
        <authorList>
            <person name="Kono N."/>
            <person name="Nakamura H."/>
            <person name="Ohtoshi R."/>
            <person name="Moran D.A.P."/>
            <person name="Shinohara A."/>
            <person name="Yoshida Y."/>
            <person name="Fujiwara M."/>
            <person name="Mori M."/>
            <person name="Tomita M."/>
            <person name="Arakawa K."/>
        </authorList>
    </citation>
    <scope>NUCLEOTIDE SEQUENCE [LARGE SCALE GENOMIC DNA]</scope>
</reference>
<name>A0A4Y2PPT9_ARAVE</name>
<evidence type="ECO:0000256" key="1">
    <source>
        <dbReference type="SAM" id="MobiDB-lite"/>
    </source>
</evidence>
<feature type="non-terminal residue" evidence="3">
    <location>
        <position position="1"/>
    </location>
</feature>
<dbReference type="Proteomes" id="UP000499080">
    <property type="component" value="Unassembled WGS sequence"/>
</dbReference>
<accession>A0A4Y2PPT9</accession>
<comment type="caution">
    <text evidence="3">The sequence shown here is derived from an EMBL/GenBank/DDBJ whole genome shotgun (WGS) entry which is preliminary data.</text>
</comment>
<evidence type="ECO:0000313" key="3">
    <source>
        <dbReference type="EMBL" id="GBN52943.1"/>
    </source>
</evidence>
<dbReference type="OrthoDB" id="6428009at2759"/>
<keyword evidence="4" id="KW-1185">Reference proteome</keyword>
<dbReference type="EMBL" id="BGPR01134215">
    <property type="protein sequence ID" value="GBN52943.1"/>
    <property type="molecule type" value="Genomic_DNA"/>
</dbReference>
<gene>
    <name evidence="2" type="ORF">AVEN_140168_1</name>
    <name evidence="3" type="ORF">AVEN_140493_1</name>
</gene>
<evidence type="ECO:0000313" key="4">
    <source>
        <dbReference type="Proteomes" id="UP000499080"/>
    </source>
</evidence>
<feature type="non-terminal residue" evidence="3">
    <location>
        <position position="85"/>
    </location>
</feature>
<dbReference type="EMBL" id="BGPR01134214">
    <property type="protein sequence ID" value="GBN52940.1"/>
    <property type="molecule type" value="Genomic_DNA"/>
</dbReference>
<protein>
    <submittedName>
        <fullName evidence="3">Uncharacterized protein</fullName>
    </submittedName>
</protein>
<organism evidence="3 4">
    <name type="scientific">Araneus ventricosus</name>
    <name type="common">Orbweaver spider</name>
    <name type="synonym">Epeira ventricosa</name>
    <dbReference type="NCBI Taxonomy" id="182803"/>
    <lineage>
        <taxon>Eukaryota</taxon>
        <taxon>Metazoa</taxon>
        <taxon>Ecdysozoa</taxon>
        <taxon>Arthropoda</taxon>
        <taxon>Chelicerata</taxon>
        <taxon>Arachnida</taxon>
        <taxon>Araneae</taxon>
        <taxon>Araneomorphae</taxon>
        <taxon>Entelegynae</taxon>
        <taxon>Araneoidea</taxon>
        <taxon>Araneidae</taxon>
        <taxon>Araneus</taxon>
    </lineage>
</organism>
<feature type="region of interest" description="Disordered" evidence="1">
    <location>
        <begin position="1"/>
        <end position="51"/>
    </location>
</feature>
<proteinExistence type="predicted"/>
<feature type="compositionally biased region" description="Low complexity" evidence="1">
    <location>
        <begin position="24"/>
        <end position="51"/>
    </location>
</feature>
<evidence type="ECO:0000313" key="2">
    <source>
        <dbReference type="EMBL" id="GBN52940.1"/>
    </source>
</evidence>